<reference evidence="3 4" key="1">
    <citation type="submission" date="2015-10" db="EMBL/GenBank/DDBJ databases">
        <title>Full genome of DAOMC 229536 Phialocephala scopiformis, a fungal endophyte of spruce producing the potent anti-insectan compound rugulosin.</title>
        <authorList>
            <consortium name="DOE Joint Genome Institute"/>
            <person name="Walker A.K."/>
            <person name="Frasz S.L."/>
            <person name="Seifert K.A."/>
            <person name="Miller J.D."/>
            <person name="Mondo S.J."/>
            <person name="Labutti K."/>
            <person name="Lipzen A."/>
            <person name="Dockter R."/>
            <person name="Kennedy M."/>
            <person name="Grigoriev I.V."/>
            <person name="Spatafora J.W."/>
        </authorList>
    </citation>
    <scope>NUCLEOTIDE SEQUENCE [LARGE SCALE GENOMIC DNA]</scope>
    <source>
        <strain evidence="3 4">CBS 120377</strain>
    </source>
</reference>
<dbReference type="CDD" id="cd05233">
    <property type="entry name" value="SDR_c"/>
    <property type="match status" value="1"/>
</dbReference>
<dbReference type="AlphaFoldDB" id="A0A132BBD1"/>
<name>A0A132BBD1_MOLSC</name>
<dbReference type="NCBIfam" id="NF005395">
    <property type="entry name" value="PRK06940.1"/>
    <property type="match status" value="1"/>
</dbReference>
<dbReference type="SUPFAM" id="SSF51735">
    <property type="entry name" value="NAD(P)-binding Rossmann-fold domains"/>
    <property type="match status" value="1"/>
</dbReference>
<evidence type="ECO:0000313" key="3">
    <source>
        <dbReference type="EMBL" id="KUJ09730.1"/>
    </source>
</evidence>
<dbReference type="Pfam" id="PF00106">
    <property type="entry name" value="adh_short"/>
    <property type="match status" value="1"/>
</dbReference>
<evidence type="ECO:0000313" key="4">
    <source>
        <dbReference type="Proteomes" id="UP000070700"/>
    </source>
</evidence>
<dbReference type="EMBL" id="KQ947431">
    <property type="protein sequence ID" value="KUJ09730.1"/>
    <property type="molecule type" value="Genomic_DNA"/>
</dbReference>
<keyword evidence="2" id="KW-0560">Oxidoreductase</keyword>
<keyword evidence="4" id="KW-1185">Reference proteome</keyword>
<dbReference type="Pfam" id="PF13561">
    <property type="entry name" value="adh_short_C2"/>
    <property type="match status" value="1"/>
</dbReference>
<comment type="similarity">
    <text evidence="1">Belongs to the short-chain dehydrogenases/reductases (SDR) family.</text>
</comment>
<dbReference type="Gene3D" id="3.40.50.720">
    <property type="entry name" value="NAD(P)-binding Rossmann-like Domain"/>
    <property type="match status" value="1"/>
</dbReference>
<organism evidence="3 4">
    <name type="scientific">Mollisia scopiformis</name>
    <name type="common">Conifer needle endophyte fungus</name>
    <name type="synonym">Phialocephala scopiformis</name>
    <dbReference type="NCBI Taxonomy" id="149040"/>
    <lineage>
        <taxon>Eukaryota</taxon>
        <taxon>Fungi</taxon>
        <taxon>Dikarya</taxon>
        <taxon>Ascomycota</taxon>
        <taxon>Pezizomycotina</taxon>
        <taxon>Leotiomycetes</taxon>
        <taxon>Helotiales</taxon>
        <taxon>Mollisiaceae</taxon>
        <taxon>Mollisia</taxon>
    </lineage>
</organism>
<evidence type="ECO:0000256" key="2">
    <source>
        <dbReference type="ARBA" id="ARBA00023002"/>
    </source>
</evidence>
<accession>A0A132BBD1</accession>
<dbReference type="InParanoid" id="A0A132BBD1"/>
<protein>
    <submittedName>
        <fullName evidence="3">NAD(P)-binding protein</fullName>
    </submittedName>
</protein>
<dbReference type="PANTHER" id="PTHR43477:SF1">
    <property type="entry name" value="DIHYDROANTICAPSIN 7-DEHYDROGENASE"/>
    <property type="match status" value="1"/>
</dbReference>
<dbReference type="GO" id="GO:0016491">
    <property type="term" value="F:oxidoreductase activity"/>
    <property type="evidence" value="ECO:0007669"/>
    <property type="project" value="UniProtKB-KW"/>
</dbReference>
<sequence>MAEVGGRNVLVIIGAGGMGLFIARRLGSGRTVFLADYSQAMLEKAEQTLRSEGHTVSTISMDVSSYDAVQKTAQASAALGAIDAIVHTAGVAPGASNSRQIYTIDLLGTANVIDAFLPVISSGTSLVCIASMAGSMIPISLELEKHLATAPRNQLLQHKDIVLSEEIEAAGVAYAVAKRGNQLRVQAAAVPYGKKGARVNSVSPGVISTALAQAQLDTPAGENMRAMIAMSAVKRIGTPDDIANAVAFLASRESSLISGIDLLVDGGAVAGRKWPEA</sequence>
<dbReference type="InterPro" id="IPR002347">
    <property type="entry name" value="SDR_fam"/>
</dbReference>
<proteinExistence type="inferred from homology"/>
<dbReference type="PANTHER" id="PTHR43477">
    <property type="entry name" value="DIHYDROANTICAPSIN 7-DEHYDROGENASE"/>
    <property type="match status" value="1"/>
</dbReference>
<dbReference type="OrthoDB" id="5840532at2759"/>
<dbReference type="InterPro" id="IPR051122">
    <property type="entry name" value="SDR_DHRS6-like"/>
</dbReference>
<evidence type="ECO:0000256" key="1">
    <source>
        <dbReference type="ARBA" id="ARBA00006484"/>
    </source>
</evidence>
<dbReference type="GeneID" id="28830362"/>
<gene>
    <name evidence="3" type="ORF">LY89DRAFT_740803</name>
</gene>
<dbReference type="PRINTS" id="PR00081">
    <property type="entry name" value="GDHRDH"/>
</dbReference>
<dbReference type="InterPro" id="IPR036291">
    <property type="entry name" value="NAD(P)-bd_dom_sf"/>
</dbReference>
<dbReference type="Proteomes" id="UP000070700">
    <property type="component" value="Unassembled WGS sequence"/>
</dbReference>
<dbReference type="RefSeq" id="XP_018064085.1">
    <property type="nucleotide sequence ID" value="XM_018220636.1"/>
</dbReference>
<dbReference type="KEGG" id="psco:LY89DRAFT_740803"/>